<keyword evidence="4" id="KW-0663">Pyridoxal phosphate</keyword>
<dbReference type="Proteomes" id="UP001161247">
    <property type="component" value="Chromosome 8"/>
</dbReference>
<dbReference type="InterPro" id="IPR050478">
    <property type="entry name" value="Ethylene_sulfur-biosynth"/>
</dbReference>
<dbReference type="InterPro" id="IPR037029">
    <property type="entry name" value="Alliinase_N_sf"/>
</dbReference>
<dbReference type="GO" id="GO:0008483">
    <property type="term" value="F:transaminase activity"/>
    <property type="evidence" value="ECO:0007669"/>
    <property type="project" value="UniProtKB-KW"/>
</dbReference>
<feature type="domain" description="Alliinase EGF-like" evidence="6">
    <location>
        <begin position="41"/>
        <end position="96"/>
    </location>
</feature>
<organism evidence="8 9">
    <name type="scientific">Oldenlandia corymbosa var. corymbosa</name>
    <dbReference type="NCBI Taxonomy" id="529605"/>
    <lineage>
        <taxon>Eukaryota</taxon>
        <taxon>Viridiplantae</taxon>
        <taxon>Streptophyta</taxon>
        <taxon>Embryophyta</taxon>
        <taxon>Tracheophyta</taxon>
        <taxon>Spermatophyta</taxon>
        <taxon>Magnoliopsida</taxon>
        <taxon>eudicotyledons</taxon>
        <taxon>Gunneridae</taxon>
        <taxon>Pentapetalae</taxon>
        <taxon>asterids</taxon>
        <taxon>lamiids</taxon>
        <taxon>Gentianales</taxon>
        <taxon>Rubiaceae</taxon>
        <taxon>Rubioideae</taxon>
        <taxon>Spermacoceae</taxon>
        <taxon>Hedyotis-Oldenlandia complex</taxon>
        <taxon>Oldenlandia</taxon>
    </lineage>
</organism>
<evidence type="ECO:0000256" key="2">
    <source>
        <dbReference type="ARBA" id="ARBA00006312"/>
    </source>
</evidence>
<protein>
    <submittedName>
        <fullName evidence="8">OLC1v1017623C1</fullName>
    </submittedName>
</protein>
<proteinExistence type="inferred from homology"/>
<dbReference type="InterPro" id="IPR006948">
    <property type="entry name" value="Alliinase_C"/>
</dbReference>
<dbReference type="GO" id="GO:0016846">
    <property type="term" value="F:carbon-sulfur lyase activity"/>
    <property type="evidence" value="ECO:0007669"/>
    <property type="project" value="InterPro"/>
</dbReference>
<dbReference type="CDD" id="cd00609">
    <property type="entry name" value="AAT_like"/>
    <property type="match status" value="1"/>
</dbReference>
<dbReference type="PANTHER" id="PTHR43795">
    <property type="entry name" value="BIFUNCTIONAL ASPARTATE AMINOTRANSFERASE AND GLUTAMATE/ASPARTATE-PREPHENATE AMINOTRANSFERASE-RELATED"/>
    <property type="match status" value="1"/>
</dbReference>
<comment type="similarity">
    <text evidence="2">Belongs to the alliinase family.</text>
</comment>
<dbReference type="Gene3D" id="2.10.25.30">
    <property type="entry name" value="EGF-like, alliinase"/>
    <property type="match status" value="1"/>
</dbReference>
<comment type="cofactor">
    <cofactor evidence="1">
        <name>pyridoxal 5'-phosphate</name>
        <dbReference type="ChEBI" id="CHEBI:597326"/>
    </cofactor>
</comment>
<feature type="transmembrane region" description="Helical" evidence="5">
    <location>
        <begin position="12"/>
        <end position="30"/>
    </location>
</feature>
<evidence type="ECO:0000256" key="4">
    <source>
        <dbReference type="ARBA" id="ARBA00022898"/>
    </source>
</evidence>
<accession>A0AAV1EA14</accession>
<reference evidence="8" key="1">
    <citation type="submission" date="2023-03" db="EMBL/GenBank/DDBJ databases">
        <authorList>
            <person name="Julca I."/>
        </authorList>
    </citation>
    <scope>NUCLEOTIDE SEQUENCE</scope>
</reference>
<dbReference type="GO" id="GO:0006520">
    <property type="term" value="P:amino acid metabolic process"/>
    <property type="evidence" value="ECO:0007669"/>
    <property type="project" value="TreeGrafter"/>
</dbReference>
<evidence type="ECO:0000256" key="5">
    <source>
        <dbReference type="SAM" id="Phobius"/>
    </source>
</evidence>
<dbReference type="Pfam" id="PF04864">
    <property type="entry name" value="Alliinase_C"/>
    <property type="match status" value="1"/>
</dbReference>
<evidence type="ECO:0000256" key="3">
    <source>
        <dbReference type="ARBA" id="ARBA00022576"/>
    </source>
</evidence>
<dbReference type="PANTHER" id="PTHR43795:SF56">
    <property type="entry name" value="TRYPTOPHAN AMINOTRANSFERASE-RELATED PROTEIN 4-LIKE"/>
    <property type="match status" value="1"/>
</dbReference>
<dbReference type="InterPro" id="IPR015424">
    <property type="entry name" value="PyrdxlP-dep_Trfase"/>
</dbReference>
<dbReference type="EMBL" id="OX459125">
    <property type="protein sequence ID" value="CAI9116470.1"/>
    <property type="molecule type" value="Genomic_DNA"/>
</dbReference>
<dbReference type="AlphaFoldDB" id="A0AAV1EA14"/>
<dbReference type="InterPro" id="IPR006947">
    <property type="entry name" value="EGF_alliinase"/>
</dbReference>
<evidence type="ECO:0000259" key="6">
    <source>
        <dbReference type="Pfam" id="PF04863"/>
    </source>
</evidence>
<gene>
    <name evidence="8" type="ORF">OLC1_LOCUS22755</name>
</gene>
<name>A0AAV1EA14_OLDCO</name>
<keyword evidence="5" id="KW-0472">Membrane</keyword>
<keyword evidence="3" id="KW-0032">Aminotransferase</keyword>
<evidence type="ECO:0000259" key="7">
    <source>
        <dbReference type="Pfam" id="PF04864"/>
    </source>
</evidence>
<dbReference type="Pfam" id="PF04863">
    <property type="entry name" value="EGF_alliinase"/>
    <property type="match status" value="1"/>
</dbReference>
<keyword evidence="9" id="KW-1185">Reference proteome</keyword>
<dbReference type="Gene3D" id="3.90.1150.10">
    <property type="entry name" value="Aspartate Aminotransferase, domain 1"/>
    <property type="match status" value="1"/>
</dbReference>
<evidence type="ECO:0000313" key="9">
    <source>
        <dbReference type="Proteomes" id="UP001161247"/>
    </source>
</evidence>
<sequence>MEKQNLMSSTFTLCLGFSAILNLLFFAFLLNSSNHSSNQLSWSRKAAQEAEGVSSLSCSGHGSAHLDGLISDGGKPVCECNACYTGPDCSQFIPDCVVDADSGNPLFLEPFWRKNAAKSTVVMSGWHRMGYEFEDGSLISKQLEKQIRRLHKTVGNAVTEGRYIVFGAGSTQLLNAAVHALSSTTGSSSPAKVVASAPYYPVYKSQTELFESSKFKFNGEAASWINNSISTTASSNNFIEFVTSPNNPDGQLNKAVLKGDNAKQIFDLAYYWPHYTAIPSPMDEDLMIFTLSKLTGHAGSRFGWAIIKDKDVYQRMVDYMDLNTYGVARETQLRTLKLLDVVLEENGRKMFDFGYEEMSFRWEKLSKILSSSKRFSLQELTPQQCTFSNEVRAPTPAFAWIRCENDEDEDCHAVLKEAKIIGRAGHVFGAQSRYVRLSLVNSQDDFNLLQHRLEMLVFKEKMANLMAGVSLGADSTIKKYNLSQPLNITAVVAVDGSIDHHSIHEELEESSGGLMRSTLNILKTLF</sequence>
<dbReference type="SUPFAM" id="SSF53383">
    <property type="entry name" value="PLP-dependent transferases"/>
    <property type="match status" value="1"/>
</dbReference>
<dbReference type="InterPro" id="IPR015422">
    <property type="entry name" value="PyrdxlP-dep_Trfase_small"/>
</dbReference>
<keyword evidence="3" id="KW-0808">Transferase</keyword>
<keyword evidence="5" id="KW-0812">Transmembrane</keyword>
<feature type="domain" description="Alliinase C-terminal" evidence="7">
    <location>
        <begin position="98"/>
        <end position="456"/>
    </location>
</feature>
<evidence type="ECO:0000256" key="1">
    <source>
        <dbReference type="ARBA" id="ARBA00001933"/>
    </source>
</evidence>
<keyword evidence="5" id="KW-1133">Transmembrane helix</keyword>
<dbReference type="InterPro" id="IPR015421">
    <property type="entry name" value="PyrdxlP-dep_Trfase_major"/>
</dbReference>
<dbReference type="Gene3D" id="3.40.640.10">
    <property type="entry name" value="Type I PLP-dependent aspartate aminotransferase-like (Major domain)"/>
    <property type="match status" value="1"/>
</dbReference>
<evidence type="ECO:0000313" key="8">
    <source>
        <dbReference type="EMBL" id="CAI9116470.1"/>
    </source>
</evidence>